<keyword evidence="1" id="KW-0812">Transmembrane</keyword>
<reference evidence="2" key="1">
    <citation type="journal article" date="2014" name="Front. Microbiol.">
        <title>High frequency of phylogenetically diverse reductive dehalogenase-homologous genes in deep subseafloor sedimentary metagenomes.</title>
        <authorList>
            <person name="Kawai M."/>
            <person name="Futagami T."/>
            <person name="Toyoda A."/>
            <person name="Takaki Y."/>
            <person name="Nishi S."/>
            <person name="Hori S."/>
            <person name="Arai W."/>
            <person name="Tsubouchi T."/>
            <person name="Morono Y."/>
            <person name="Uchiyama I."/>
            <person name="Ito T."/>
            <person name="Fujiyama A."/>
            <person name="Inagaki F."/>
            <person name="Takami H."/>
        </authorList>
    </citation>
    <scope>NUCLEOTIDE SEQUENCE</scope>
    <source>
        <strain evidence="2">Expedition CK06-06</strain>
    </source>
</reference>
<organism evidence="2">
    <name type="scientific">marine sediment metagenome</name>
    <dbReference type="NCBI Taxonomy" id="412755"/>
    <lineage>
        <taxon>unclassified sequences</taxon>
        <taxon>metagenomes</taxon>
        <taxon>ecological metagenomes</taxon>
    </lineage>
</organism>
<keyword evidence="1" id="KW-0472">Membrane</keyword>
<protein>
    <submittedName>
        <fullName evidence="2">Uncharacterized protein</fullName>
    </submittedName>
</protein>
<dbReference type="AlphaFoldDB" id="X1D4Q6"/>
<dbReference type="EMBL" id="BART01026704">
    <property type="protein sequence ID" value="GAH00084.1"/>
    <property type="molecule type" value="Genomic_DNA"/>
</dbReference>
<sequence length="62" mass="7557">TTETRLFTGFIIGASVHFLSFSMKYYLFMMFLVIFYFSILFILMFFGHRKELKLIEEQENRL</sequence>
<gene>
    <name evidence="2" type="ORF">S01H4_47539</name>
</gene>
<feature type="non-terminal residue" evidence="2">
    <location>
        <position position="1"/>
    </location>
</feature>
<feature type="transmembrane region" description="Helical" evidence="1">
    <location>
        <begin position="25"/>
        <end position="46"/>
    </location>
</feature>
<keyword evidence="1" id="KW-1133">Transmembrane helix</keyword>
<proteinExistence type="predicted"/>
<name>X1D4Q6_9ZZZZ</name>
<evidence type="ECO:0000313" key="2">
    <source>
        <dbReference type="EMBL" id="GAH00084.1"/>
    </source>
</evidence>
<accession>X1D4Q6</accession>
<evidence type="ECO:0000256" key="1">
    <source>
        <dbReference type="SAM" id="Phobius"/>
    </source>
</evidence>
<comment type="caution">
    <text evidence="2">The sequence shown here is derived from an EMBL/GenBank/DDBJ whole genome shotgun (WGS) entry which is preliminary data.</text>
</comment>